<dbReference type="InterPro" id="IPR001303">
    <property type="entry name" value="Aldolase_II/adducin_N"/>
</dbReference>
<dbReference type="RefSeq" id="WP_091595362.1">
    <property type="nucleotide sequence ID" value="NZ_FNEE01000010.1"/>
</dbReference>
<dbReference type="EMBL" id="FNEE01000010">
    <property type="protein sequence ID" value="SDJ92331.1"/>
    <property type="molecule type" value="Genomic_DNA"/>
</dbReference>
<dbReference type="SMART" id="SM01007">
    <property type="entry name" value="Aldolase_II"/>
    <property type="match status" value="1"/>
</dbReference>
<dbReference type="Pfam" id="PF00596">
    <property type="entry name" value="Aldolase_II"/>
    <property type="match status" value="1"/>
</dbReference>
<dbReference type="InterPro" id="IPR036409">
    <property type="entry name" value="Aldolase_II/adducin_N_sf"/>
</dbReference>
<proteinExistence type="predicted"/>
<reference evidence="3" key="1">
    <citation type="submission" date="2016-10" db="EMBL/GenBank/DDBJ databases">
        <authorList>
            <person name="Varghese N."/>
            <person name="Submissions S."/>
        </authorList>
    </citation>
    <scope>NUCLEOTIDE SEQUENCE [LARGE SCALE GENOMIC DNA]</scope>
    <source>
        <strain evidence="3">CGMCC 1.11022</strain>
    </source>
</reference>
<gene>
    <name evidence="2" type="ORF">SAMN05428953_11014</name>
</gene>
<dbReference type="AlphaFoldDB" id="A0A1G8XP24"/>
<feature type="domain" description="Class II aldolase/adducin N-terminal" evidence="1">
    <location>
        <begin position="12"/>
        <end position="201"/>
    </location>
</feature>
<dbReference type="SUPFAM" id="SSF53639">
    <property type="entry name" value="AraD/HMP-PK domain-like"/>
    <property type="match status" value="1"/>
</dbReference>
<evidence type="ECO:0000313" key="2">
    <source>
        <dbReference type="EMBL" id="SDJ92331.1"/>
    </source>
</evidence>
<accession>A0A1G8XP24</accession>
<dbReference type="Proteomes" id="UP000198894">
    <property type="component" value="Unassembled WGS sequence"/>
</dbReference>
<name>A0A1G8XP24_9HYPH</name>
<keyword evidence="3" id="KW-1185">Reference proteome</keyword>
<evidence type="ECO:0000259" key="1">
    <source>
        <dbReference type="SMART" id="SM01007"/>
    </source>
</evidence>
<evidence type="ECO:0000313" key="3">
    <source>
        <dbReference type="Proteomes" id="UP000198894"/>
    </source>
</evidence>
<sequence>MAINADAQELGALRSLSASIGRDPHLTQAAGGNTSLKAGDTLWIKASGTWLKDALAEDIMVPVAIPPLIRAVEQRDPAADQPQGFAIEALNARKLRPSIETTVHALMPQRVVLHVHCVDTISLAVQADCEAQVAKRLDGLEWAYVPYRRPGLPLAQGIAERLRPGVDVLILANHGLVVAAETVAGAEALLRRVTRLLARPPREVAEPNVVALTTLIARSGYRLPADGEAHAVAIDPESCRMASGGSLYPDHVIFLGQGSVVARPGEDVMRVTERCGTEPVAILFPGLGVLMRGDASAGANAMQRCLADVTARVDVAAKLNYLTSAENDELINWDAEQYRQKLNAAGS</sequence>
<dbReference type="Gene3D" id="3.40.225.10">
    <property type="entry name" value="Class II aldolase/adducin N-terminal domain"/>
    <property type="match status" value="1"/>
</dbReference>
<organism evidence="2 3">
    <name type="scientific">Mesorhizobium muleiense</name>
    <dbReference type="NCBI Taxonomy" id="1004279"/>
    <lineage>
        <taxon>Bacteria</taxon>
        <taxon>Pseudomonadati</taxon>
        <taxon>Pseudomonadota</taxon>
        <taxon>Alphaproteobacteria</taxon>
        <taxon>Hyphomicrobiales</taxon>
        <taxon>Phyllobacteriaceae</taxon>
        <taxon>Mesorhizobium</taxon>
    </lineage>
</organism>
<protein>
    <submittedName>
        <fullName evidence="2">Rhamnose utilisation protein RhaD, predicted bifunctional aldolase and dehydrogenase</fullName>
    </submittedName>
</protein>